<accession>A2QH27</accession>
<dbReference type="HOGENOM" id="CLU_3417222_0_0_1"/>
<dbReference type="AlphaFoldDB" id="A2QH27"/>
<sequence length="26" mass="3020">MEIVNYDRISHLERTTIPGDLYGTIL</sequence>
<gene>
    <name evidence="1" type="ORF">An03g05350</name>
</gene>
<dbReference type="Proteomes" id="UP000006706">
    <property type="component" value="Chromosome 6R"/>
</dbReference>
<keyword evidence="2" id="KW-1185">Reference proteome</keyword>
<evidence type="ECO:0000313" key="1">
    <source>
        <dbReference type="EMBL" id="CAK49187.1"/>
    </source>
</evidence>
<proteinExistence type="predicted"/>
<reference evidence="1 2" key="1">
    <citation type="journal article" date="2007" name="Nat. Biotechnol.">
        <title>Genome sequencing and analysis of the versatile cell factory Aspergillus niger CBS 513.88.</title>
        <authorList>
            <person name="Pel H.J."/>
            <person name="de Winde J.H."/>
            <person name="Archer D.B."/>
            <person name="Dyer P.S."/>
            <person name="Hofmann G."/>
            <person name="Schaap P.J."/>
            <person name="Turner G."/>
            <person name="de Vries R.P."/>
            <person name="Albang R."/>
            <person name="Albermann K."/>
            <person name="Andersen M.R."/>
            <person name="Bendtsen J.D."/>
            <person name="Benen J.A."/>
            <person name="van den Berg M."/>
            <person name="Breestraat S."/>
            <person name="Caddick M.X."/>
            <person name="Contreras R."/>
            <person name="Cornell M."/>
            <person name="Coutinho P.M."/>
            <person name="Danchin E.G."/>
            <person name="Debets A.J."/>
            <person name="Dekker P."/>
            <person name="van Dijck P.W."/>
            <person name="van Dijk A."/>
            <person name="Dijkhuizen L."/>
            <person name="Driessen A.J."/>
            <person name="d'Enfert C."/>
            <person name="Geysens S."/>
            <person name="Goosen C."/>
            <person name="Groot G.S."/>
            <person name="de Groot P.W."/>
            <person name="Guillemette T."/>
            <person name="Henrissat B."/>
            <person name="Herweijer M."/>
            <person name="van den Hombergh J.P."/>
            <person name="van den Hondel C.A."/>
            <person name="van der Heijden R.T."/>
            <person name="van der Kaaij R.M."/>
            <person name="Klis F.M."/>
            <person name="Kools H.J."/>
            <person name="Kubicek C.P."/>
            <person name="van Kuyk P.A."/>
            <person name="Lauber J."/>
            <person name="Lu X."/>
            <person name="van der Maarel M.J."/>
            <person name="Meulenberg R."/>
            <person name="Menke H."/>
            <person name="Mortimer M.A."/>
            <person name="Nielsen J."/>
            <person name="Oliver S.G."/>
            <person name="Olsthoorn M."/>
            <person name="Pal K."/>
            <person name="van Peij N.N."/>
            <person name="Ram A.F."/>
            <person name="Rinas U."/>
            <person name="Roubos J.A."/>
            <person name="Sagt C.M."/>
            <person name="Schmoll M."/>
            <person name="Sun J."/>
            <person name="Ussery D."/>
            <person name="Varga J."/>
            <person name="Vervecken W."/>
            <person name="van de Vondervoort P.J."/>
            <person name="Wedler H."/>
            <person name="Wosten H.A."/>
            <person name="Zeng A.P."/>
            <person name="van Ooyen A.J."/>
            <person name="Visser J."/>
            <person name="Stam H."/>
        </authorList>
    </citation>
    <scope>NUCLEOTIDE SEQUENCE [LARGE SCALE GENOMIC DNA]</scope>
    <source>
        <strain evidence="2">CBS 513.88 / FGSC A1513 / ATCC MYA-4892</strain>
    </source>
</reference>
<evidence type="ECO:0000313" key="2">
    <source>
        <dbReference type="Proteomes" id="UP000006706"/>
    </source>
</evidence>
<protein>
    <submittedName>
        <fullName evidence="1">Contig An03c0160, genomic contig</fullName>
    </submittedName>
</protein>
<organism evidence="1 2">
    <name type="scientific">Aspergillus niger (strain ATCC MYA-4892 / CBS 513.88 / FGSC A1513)</name>
    <dbReference type="NCBI Taxonomy" id="425011"/>
    <lineage>
        <taxon>Eukaryota</taxon>
        <taxon>Fungi</taxon>
        <taxon>Dikarya</taxon>
        <taxon>Ascomycota</taxon>
        <taxon>Pezizomycotina</taxon>
        <taxon>Eurotiomycetes</taxon>
        <taxon>Eurotiomycetidae</taxon>
        <taxon>Eurotiales</taxon>
        <taxon>Aspergillaceae</taxon>
        <taxon>Aspergillus</taxon>
        <taxon>Aspergillus subgen. Circumdati</taxon>
    </lineage>
</organism>
<dbReference type="EMBL" id="AM270057">
    <property type="protein sequence ID" value="CAK49187.1"/>
    <property type="molecule type" value="Genomic_DNA"/>
</dbReference>
<name>A2QH27_ASPNC</name>
<dbReference type="VEuPathDB" id="FungiDB:An03g05350"/>